<feature type="region of interest" description="Disordered" evidence="2">
    <location>
        <begin position="452"/>
        <end position="478"/>
    </location>
</feature>
<dbReference type="Pfam" id="PF01535">
    <property type="entry name" value="PPR"/>
    <property type="match status" value="1"/>
</dbReference>
<dbReference type="PANTHER" id="PTHR47939">
    <property type="entry name" value="MEMBRANE-ASSOCIATED SALT-INDUCIBLE PROTEIN-LIKE"/>
    <property type="match status" value="1"/>
</dbReference>
<dbReference type="OrthoDB" id="185373at2759"/>
<dbReference type="AlphaFoldDB" id="A0A9W7YDA1"/>
<keyword evidence="1" id="KW-0677">Repeat</keyword>
<evidence type="ECO:0000256" key="2">
    <source>
        <dbReference type="SAM" id="MobiDB-lite"/>
    </source>
</evidence>
<gene>
    <name evidence="3" type="ORF">LPJ61_003064</name>
</gene>
<organism evidence="3 4">
    <name type="scientific">Coemansia biformis</name>
    <dbReference type="NCBI Taxonomy" id="1286918"/>
    <lineage>
        <taxon>Eukaryota</taxon>
        <taxon>Fungi</taxon>
        <taxon>Fungi incertae sedis</taxon>
        <taxon>Zoopagomycota</taxon>
        <taxon>Kickxellomycotina</taxon>
        <taxon>Kickxellomycetes</taxon>
        <taxon>Kickxellales</taxon>
        <taxon>Kickxellaceae</taxon>
        <taxon>Coemansia</taxon>
    </lineage>
</organism>
<evidence type="ECO:0000256" key="1">
    <source>
        <dbReference type="ARBA" id="ARBA00022737"/>
    </source>
</evidence>
<reference evidence="3" key="1">
    <citation type="submission" date="2022-07" db="EMBL/GenBank/DDBJ databases">
        <title>Phylogenomic reconstructions and comparative analyses of Kickxellomycotina fungi.</title>
        <authorList>
            <person name="Reynolds N.K."/>
            <person name="Stajich J.E."/>
            <person name="Barry K."/>
            <person name="Grigoriev I.V."/>
            <person name="Crous P."/>
            <person name="Smith M.E."/>
        </authorList>
    </citation>
    <scope>NUCLEOTIDE SEQUENCE</scope>
    <source>
        <strain evidence="3">BCRC 34381</strain>
    </source>
</reference>
<dbReference type="Gene3D" id="1.25.40.10">
    <property type="entry name" value="Tetratricopeptide repeat domain"/>
    <property type="match status" value="1"/>
</dbReference>
<dbReference type="PANTHER" id="PTHR47939:SF13">
    <property type="entry name" value="OS03G0201400 PROTEIN"/>
    <property type="match status" value="1"/>
</dbReference>
<evidence type="ECO:0000313" key="3">
    <source>
        <dbReference type="EMBL" id="KAJ1730340.1"/>
    </source>
</evidence>
<evidence type="ECO:0008006" key="5">
    <source>
        <dbReference type="Google" id="ProtNLM"/>
    </source>
</evidence>
<keyword evidence="4" id="KW-1185">Reference proteome</keyword>
<protein>
    <recommendedName>
        <fullName evidence="5">Pentacotripeptide-repeat region of PRORP domain-containing protein</fullName>
    </recommendedName>
</protein>
<accession>A0A9W7YDA1</accession>
<comment type="caution">
    <text evidence="3">The sequence shown here is derived from an EMBL/GenBank/DDBJ whole genome shotgun (WGS) entry which is preliminary data.</text>
</comment>
<sequence length="627" mass="69297">MLSLAAQCRQYTTIRLPRSQGSLPVVSLTALTLWGRGMHTLLTFRPQDSVTSAVPLLKARSTSGRRGLATSSRARARESEVLRLAQSPDTIARAIGMYREMMLDLPLHSLAPWMLLVGCHDFQVVDGEQLWLARSICALHGRERQAKHDLLLCAYMKLGKERQLREAVADLCVAPALLGSGTLAAVLAELQGTPADHRLACRLWEALVELQGFRPSQTCVRLALKAAIHSDNMDLAVRTYRLVLSCRWAGVQTGYWIEKIMIYGLAINRRLDDAFELTAATTAVRPDSPAVAMQTAHKYELLLNGLSVARCADEAEVVFAHVRDDLGMRPTAAMYNSLLGVLAWSRGWDEIERYLGLMEQDGHAVPDSAWKRILLGFSKQGRVDLCDRALAAMGSRGIPYTHVVVLAAIQAFAQLGNLDMVMRWYQVIVAALSAQAQQPPARQRAVSVDGTVTSSGMQCPPAGEHAATDAASRRGLDPPPTLMQPEGFAAYFIARNELVWHRSALSTLLDVVGELGSAPLLMQLWDGICGFRHQVRTLRFSPHMYMTFARSLAWHGLLDRHEMRMLSWIHDATNGFSHSQRVEAAEFVEQCMRGDRAALCRPRMKVRAVDIAAPPEPRQTGSTRASL</sequence>
<dbReference type="InterPro" id="IPR050667">
    <property type="entry name" value="PPR-containing_protein"/>
</dbReference>
<name>A0A9W7YDA1_9FUNG</name>
<dbReference type="EMBL" id="JANBOI010000468">
    <property type="protein sequence ID" value="KAJ1730340.1"/>
    <property type="molecule type" value="Genomic_DNA"/>
</dbReference>
<proteinExistence type="predicted"/>
<dbReference type="InterPro" id="IPR002885">
    <property type="entry name" value="PPR_rpt"/>
</dbReference>
<dbReference type="InterPro" id="IPR011990">
    <property type="entry name" value="TPR-like_helical_dom_sf"/>
</dbReference>
<evidence type="ECO:0000313" key="4">
    <source>
        <dbReference type="Proteomes" id="UP001143981"/>
    </source>
</evidence>
<dbReference type="Proteomes" id="UP001143981">
    <property type="component" value="Unassembled WGS sequence"/>
</dbReference>